<dbReference type="InterPro" id="IPR000182">
    <property type="entry name" value="GNAT_dom"/>
</dbReference>
<dbReference type="PROSITE" id="PS51186">
    <property type="entry name" value="GNAT"/>
    <property type="match status" value="1"/>
</dbReference>
<name>A0A7H8N8S3_9ACTN</name>
<keyword evidence="3" id="KW-1185">Reference proteome</keyword>
<dbReference type="Pfam" id="PF13302">
    <property type="entry name" value="Acetyltransf_3"/>
    <property type="match status" value="1"/>
</dbReference>
<dbReference type="GO" id="GO:0005737">
    <property type="term" value="C:cytoplasm"/>
    <property type="evidence" value="ECO:0007669"/>
    <property type="project" value="TreeGrafter"/>
</dbReference>
<proteinExistence type="predicted"/>
<reference evidence="2 3" key="1">
    <citation type="submission" date="2020-06" db="EMBL/GenBank/DDBJ databases">
        <title>Genome mining for natural products.</title>
        <authorList>
            <person name="Zhang B."/>
            <person name="Shi J."/>
            <person name="Ge H."/>
        </authorList>
    </citation>
    <scope>NUCLEOTIDE SEQUENCE [LARGE SCALE GENOMIC DNA]</scope>
    <source>
        <strain evidence="2 3">NA00687</strain>
    </source>
</reference>
<dbReference type="RefSeq" id="WP_176161923.1">
    <property type="nucleotide sequence ID" value="NZ_CP054929.1"/>
</dbReference>
<evidence type="ECO:0000259" key="1">
    <source>
        <dbReference type="PROSITE" id="PS51186"/>
    </source>
</evidence>
<keyword evidence="2" id="KW-0808">Transferase</keyword>
<dbReference type="CDD" id="cd04301">
    <property type="entry name" value="NAT_SF"/>
    <property type="match status" value="1"/>
</dbReference>
<dbReference type="Gene3D" id="3.40.630.30">
    <property type="match status" value="1"/>
</dbReference>
<dbReference type="InterPro" id="IPR051908">
    <property type="entry name" value="Ribosomal_N-acetyltransferase"/>
</dbReference>
<organism evidence="2 3">
    <name type="scientific">Streptomyces buecherae</name>
    <dbReference type="NCBI Taxonomy" id="2763006"/>
    <lineage>
        <taxon>Bacteria</taxon>
        <taxon>Bacillati</taxon>
        <taxon>Actinomycetota</taxon>
        <taxon>Actinomycetes</taxon>
        <taxon>Kitasatosporales</taxon>
        <taxon>Streptomycetaceae</taxon>
        <taxon>Streptomyces</taxon>
    </lineage>
</organism>
<dbReference type="SUPFAM" id="SSF55729">
    <property type="entry name" value="Acyl-CoA N-acyltransferases (Nat)"/>
    <property type="match status" value="1"/>
</dbReference>
<dbReference type="AlphaFoldDB" id="A0A7H8N8S3"/>
<accession>A0A7H8N8S3</accession>
<dbReference type="EMBL" id="CP054929">
    <property type="protein sequence ID" value="QKW50188.1"/>
    <property type="molecule type" value="Genomic_DNA"/>
</dbReference>
<dbReference type="Proteomes" id="UP000509303">
    <property type="component" value="Chromosome"/>
</dbReference>
<dbReference type="GO" id="GO:0008999">
    <property type="term" value="F:protein-N-terminal-alanine acetyltransferase activity"/>
    <property type="evidence" value="ECO:0007669"/>
    <property type="project" value="TreeGrafter"/>
</dbReference>
<sequence length="196" mass="21845">MEPLILNTPRLVLRPFEASDVDAVFAACQDPDIPRWTNVPSPYLREHAQNFVTEMVPNGWRDNTSYSLAVVTKDDGVLVGAMGLVRLELAGPERQAEIGYWTVKEHRGRGYTVEAARRMIDWAFGDLGVERMEWYAEVGNEGSWAVARSLGFQREGTLRARIPHAGTRRDSWIGSLLPSDLGLPTPTPYLPGPQPS</sequence>
<dbReference type="PANTHER" id="PTHR43441">
    <property type="entry name" value="RIBOSOMAL-PROTEIN-SERINE ACETYLTRANSFERASE"/>
    <property type="match status" value="1"/>
</dbReference>
<evidence type="ECO:0000313" key="2">
    <source>
        <dbReference type="EMBL" id="QKW50188.1"/>
    </source>
</evidence>
<dbReference type="InterPro" id="IPR016181">
    <property type="entry name" value="Acyl_CoA_acyltransferase"/>
</dbReference>
<protein>
    <submittedName>
        <fullName evidence="2">GNAT family N-acetyltransferase</fullName>
    </submittedName>
</protein>
<evidence type="ECO:0000313" key="3">
    <source>
        <dbReference type="Proteomes" id="UP000509303"/>
    </source>
</evidence>
<dbReference type="GO" id="GO:1990189">
    <property type="term" value="F:protein N-terminal-serine acetyltransferase activity"/>
    <property type="evidence" value="ECO:0007669"/>
    <property type="project" value="TreeGrafter"/>
</dbReference>
<feature type="domain" description="N-acetyltransferase" evidence="1">
    <location>
        <begin position="23"/>
        <end position="178"/>
    </location>
</feature>
<dbReference type="PANTHER" id="PTHR43441:SF10">
    <property type="entry name" value="ACETYLTRANSFERASE"/>
    <property type="match status" value="1"/>
</dbReference>
<gene>
    <name evidence="2" type="ORF">HUT08_12285</name>
</gene>